<keyword evidence="4 9" id="KW-0444">Lipid biosynthesis</keyword>
<evidence type="ECO:0000256" key="6">
    <source>
        <dbReference type="ARBA" id="ARBA00023098"/>
    </source>
</evidence>
<reference evidence="11" key="1">
    <citation type="journal article" date="2019" name="Int. J. Syst. Evol. Microbiol.">
        <title>The Global Catalogue of Microorganisms (GCM) 10K type strain sequencing project: providing services to taxonomists for standard genome sequencing and annotation.</title>
        <authorList>
            <consortium name="The Broad Institute Genomics Platform"/>
            <consortium name="The Broad Institute Genome Sequencing Center for Infectious Disease"/>
            <person name="Wu L."/>
            <person name="Ma J."/>
        </authorList>
    </citation>
    <scope>NUCLEOTIDE SEQUENCE [LARGE SCALE GENOMIC DNA]</scope>
    <source>
        <strain evidence="11">KCTC 32041</strain>
    </source>
</reference>
<dbReference type="Proteomes" id="UP000600877">
    <property type="component" value="Unassembled WGS sequence"/>
</dbReference>
<dbReference type="HAMAP" id="MF_00406">
    <property type="entry name" value="FabZ"/>
    <property type="match status" value="1"/>
</dbReference>
<evidence type="ECO:0000256" key="7">
    <source>
        <dbReference type="ARBA" id="ARBA00023239"/>
    </source>
</evidence>
<keyword evidence="11" id="KW-1185">Reference proteome</keyword>
<evidence type="ECO:0000313" key="10">
    <source>
        <dbReference type="EMBL" id="GGX93337.1"/>
    </source>
</evidence>
<comment type="function">
    <text evidence="8 9">Involved in unsaturated fatty acids biosynthesis. Catalyzes the dehydration of short chain beta-hydroxyacyl-ACPs and long chain saturated and unsaturated beta-hydroxyacyl-ACPs.</text>
</comment>
<dbReference type="SUPFAM" id="SSF54637">
    <property type="entry name" value="Thioesterase/thiol ester dehydrase-isomerase"/>
    <property type="match status" value="1"/>
</dbReference>
<protein>
    <recommendedName>
        <fullName evidence="9">3-hydroxyacyl-[acyl-carrier-protein] dehydratase FabZ</fullName>
        <ecNumber evidence="9">4.2.1.59</ecNumber>
    </recommendedName>
    <alternativeName>
        <fullName evidence="9">(3R)-hydroxymyristoyl-[acyl-carrier-protein] dehydratase</fullName>
        <shortName evidence="9">(3R)-hydroxymyristoyl-ACP dehydrase</shortName>
    </alternativeName>
    <alternativeName>
        <fullName evidence="9">Beta-hydroxyacyl-ACP dehydratase</fullName>
    </alternativeName>
</protein>
<evidence type="ECO:0000256" key="8">
    <source>
        <dbReference type="ARBA" id="ARBA00025049"/>
    </source>
</evidence>
<comment type="subcellular location">
    <subcellularLocation>
        <location evidence="1 9">Cytoplasm</location>
    </subcellularLocation>
</comment>
<sequence length="156" mass="17607">MTEAVSAENCAVSIDVREIMRYLPHRYPFLLVDRVTEFEANTRIKALKNVTINEPFFMGHFEQYPVMPGVLIIEALAQAAGILSIRSVGERPENELYFFVGIDSARFKRQVVPGDQLVLEVEQLSMKRGIAKYNARALVDGQVACEAQIMCAKREV</sequence>
<dbReference type="PANTHER" id="PTHR30272">
    <property type="entry name" value="3-HYDROXYACYL-[ACYL-CARRIER-PROTEIN] DEHYDRATASE"/>
    <property type="match status" value="1"/>
</dbReference>
<organism evidence="10 11">
    <name type="scientific">Vogesella alkaliphila</name>
    <dbReference type="NCBI Taxonomy" id="1193621"/>
    <lineage>
        <taxon>Bacteria</taxon>
        <taxon>Pseudomonadati</taxon>
        <taxon>Pseudomonadota</taxon>
        <taxon>Betaproteobacteria</taxon>
        <taxon>Neisseriales</taxon>
        <taxon>Chromobacteriaceae</taxon>
        <taxon>Vogesella</taxon>
    </lineage>
</organism>
<keyword evidence="3 9" id="KW-0963">Cytoplasm</keyword>
<dbReference type="EMBL" id="BMYW01000006">
    <property type="protein sequence ID" value="GGX93337.1"/>
    <property type="molecule type" value="Genomic_DNA"/>
</dbReference>
<dbReference type="InterPro" id="IPR010084">
    <property type="entry name" value="FabZ"/>
</dbReference>
<proteinExistence type="inferred from homology"/>
<evidence type="ECO:0000256" key="9">
    <source>
        <dbReference type="HAMAP-Rule" id="MF_00406"/>
    </source>
</evidence>
<evidence type="ECO:0000256" key="1">
    <source>
        <dbReference type="ARBA" id="ARBA00004496"/>
    </source>
</evidence>
<accession>A0ABQ2YRX6</accession>
<comment type="caution">
    <text evidence="10">The sequence shown here is derived from an EMBL/GenBank/DDBJ whole genome shotgun (WGS) entry which is preliminary data.</text>
</comment>
<dbReference type="InterPro" id="IPR013114">
    <property type="entry name" value="FabA_FabZ"/>
</dbReference>
<dbReference type="NCBIfam" id="TIGR01750">
    <property type="entry name" value="fabZ"/>
    <property type="match status" value="1"/>
</dbReference>
<keyword evidence="5 9" id="KW-0441">Lipid A biosynthesis</keyword>
<dbReference type="Gene3D" id="3.10.129.10">
    <property type="entry name" value="Hotdog Thioesterase"/>
    <property type="match status" value="1"/>
</dbReference>
<dbReference type="EC" id="4.2.1.59" evidence="9"/>
<dbReference type="CDD" id="cd01288">
    <property type="entry name" value="FabZ"/>
    <property type="match status" value="1"/>
</dbReference>
<dbReference type="Pfam" id="PF07977">
    <property type="entry name" value="FabA"/>
    <property type="match status" value="1"/>
</dbReference>
<name>A0ABQ2YRX6_9NEIS</name>
<comment type="catalytic activity">
    <reaction evidence="9">
        <text>a (3R)-hydroxyacyl-[ACP] = a (2E)-enoyl-[ACP] + H2O</text>
        <dbReference type="Rhea" id="RHEA:13097"/>
        <dbReference type="Rhea" id="RHEA-COMP:9925"/>
        <dbReference type="Rhea" id="RHEA-COMP:9945"/>
        <dbReference type="ChEBI" id="CHEBI:15377"/>
        <dbReference type="ChEBI" id="CHEBI:78784"/>
        <dbReference type="ChEBI" id="CHEBI:78827"/>
        <dbReference type="EC" id="4.2.1.59"/>
    </reaction>
</comment>
<evidence type="ECO:0000256" key="5">
    <source>
        <dbReference type="ARBA" id="ARBA00022556"/>
    </source>
</evidence>
<comment type="similarity">
    <text evidence="2 9">Belongs to the thioester dehydratase family. FabZ subfamily.</text>
</comment>
<dbReference type="InterPro" id="IPR029069">
    <property type="entry name" value="HotDog_dom_sf"/>
</dbReference>
<feature type="active site" evidence="9">
    <location>
        <position position="60"/>
    </location>
</feature>
<dbReference type="RefSeq" id="WP_189353164.1">
    <property type="nucleotide sequence ID" value="NZ_BMYW01000006.1"/>
</dbReference>
<keyword evidence="6 9" id="KW-0443">Lipid metabolism</keyword>
<evidence type="ECO:0000256" key="4">
    <source>
        <dbReference type="ARBA" id="ARBA00022516"/>
    </source>
</evidence>
<gene>
    <name evidence="9 10" type="primary">fabZ</name>
    <name evidence="10" type="ORF">GCM10011290_21520</name>
</gene>
<evidence type="ECO:0000256" key="2">
    <source>
        <dbReference type="ARBA" id="ARBA00009174"/>
    </source>
</evidence>
<dbReference type="NCBIfam" id="NF000582">
    <property type="entry name" value="PRK00006.1"/>
    <property type="match status" value="1"/>
</dbReference>
<evidence type="ECO:0000256" key="3">
    <source>
        <dbReference type="ARBA" id="ARBA00022490"/>
    </source>
</evidence>
<dbReference type="PANTHER" id="PTHR30272:SF1">
    <property type="entry name" value="3-HYDROXYACYL-[ACYL-CARRIER-PROTEIN] DEHYDRATASE"/>
    <property type="match status" value="1"/>
</dbReference>
<evidence type="ECO:0000313" key="11">
    <source>
        <dbReference type="Proteomes" id="UP000600877"/>
    </source>
</evidence>
<keyword evidence="7 9" id="KW-0456">Lyase</keyword>